<sequence length="104" mass="10824">MGIQDLKVGTGAEARAGQRVRVNYTGKLTNGTTFDTSIGRAPFTFTLGGGEVIKGWDQGVAGMKVGGKRRLTIPPELGYGPAGAPPKIPPNSVLVFEVDLLGVQ</sequence>
<dbReference type="Proteomes" id="UP000249130">
    <property type="component" value="Unassembled WGS sequence"/>
</dbReference>
<evidence type="ECO:0000313" key="8">
    <source>
        <dbReference type="EMBL" id="RAI35615.1"/>
    </source>
</evidence>
<comment type="catalytic activity">
    <reaction evidence="1 5 6">
        <text>[protein]-peptidylproline (omega=180) = [protein]-peptidylproline (omega=0)</text>
        <dbReference type="Rhea" id="RHEA:16237"/>
        <dbReference type="Rhea" id="RHEA-COMP:10747"/>
        <dbReference type="Rhea" id="RHEA-COMP:10748"/>
        <dbReference type="ChEBI" id="CHEBI:83833"/>
        <dbReference type="ChEBI" id="CHEBI:83834"/>
        <dbReference type="EC" id="5.2.1.8"/>
    </reaction>
</comment>
<evidence type="ECO:0000313" key="9">
    <source>
        <dbReference type="Proteomes" id="UP000249130"/>
    </source>
</evidence>
<dbReference type="EC" id="5.2.1.8" evidence="6"/>
<dbReference type="InterPro" id="IPR001179">
    <property type="entry name" value="PPIase_FKBP_dom"/>
</dbReference>
<protein>
    <recommendedName>
        <fullName evidence="6">Peptidyl-prolyl cis-trans isomerase</fullName>
        <ecNumber evidence="6">5.2.1.8</ecNumber>
    </recommendedName>
</protein>
<evidence type="ECO:0000256" key="6">
    <source>
        <dbReference type="RuleBase" id="RU003915"/>
    </source>
</evidence>
<keyword evidence="9" id="KW-1185">Reference proteome</keyword>
<name>A0A327KD91_9BRAD</name>
<proteinExistence type="inferred from homology"/>
<evidence type="ECO:0000256" key="4">
    <source>
        <dbReference type="ARBA" id="ARBA00023235"/>
    </source>
</evidence>
<dbReference type="PANTHER" id="PTHR43811:SF19">
    <property type="entry name" value="39 KDA FK506-BINDING NUCLEAR PROTEIN"/>
    <property type="match status" value="1"/>
</dbReference>
<evidence type="ECO:0000259" key="7">
    <source>
        <dbReference type="PROSITE" id="PS50059"/>
    </source>
</evidence>
<keyword evidence="4 5" id="KW-0413">Isomerase</keyword>
<reference evidence="8 9" key="1">
    <citation type="submission" date="2017-07" db="EMBL/GenBank/DDBJ databases">
        <title>Draft Genome Sequences of Select Purple Nonsulfur Bacteria.</title>
        <authorList>
            <person name="Lasarre B."/>
            <person name="Mckinlay J.B."/>
        </authorList>
    </citation>
    <scope>NUCLEOTIDE SEQUENCE [LARGE SCALE GENOMIC DNA]</scope>
    <source>
        <strain evidence="8 9">DSM 5909</strain>
    </source>
</reference>
<evidence type="ECO:0000256" key="1">
    <source>
        <dbReference type="ARBA" id="ARBA00000971"/>
    </source>
</evidence>
<feature type="domain" description="PPIase FKBP-type" evidence="7">
    <location>
        <begin position="17"/>
        <end position="104"/>
    </location>
</feature>
<evidence type="ECO:0000256" key="2">
    <source>
        <dbReference type="ARBA" id="ARBA00006577"/>
    </source>
</evidence>
<accession>A0A327KD91</accession>
<gene>
    <name evidence="8" type="ORF">CH341_30815</name>
</gene>
<dbReference type="EMBL" id="NPEX01000537">
    <property type="protein sequence ID" value="RAI35615.1"/>
    <property type="molecule type" value="Genomic_DNA"/>
</dbReference>
<comment type="similarity">
    <text evidence="2 6">Belongs to the FKBP-type PPIase family.</text>
</comment>
<dbReference type="AlphaFoldDB" id="A0A327KD91"/>
<dbReference type="Gene3D" id="3.10.50.40">
    <property type="match status" value="1"/>
</dbReference>
<organism evidence="8 9">
    <name type="scientific">Rhodoplanes roseus</name>
    <dbReference type="NCBI Taxonomy" id="29409"/>
    <lineage>
        <taxon>Bacteria</taxon>
        <taxon>Pseudomonadati</taxon>
        <taxon>Pseudomonadota</taxon>
        <taxon>Alphaproteobacteria</taxon>
        <taxon>Hyphomicrobiales</taxon>
        <taxon>Nitrobacteraceae</taxon>
        <taxon>Rhodoplanes</taxon>
    </lineage>
</organism>
<evidence type="ECO:0000256" key="5">
    <source>
        <dbReference type="PROSITE-ProRule" id="PRU00277"/>
    </source>
</evidence>
<comment type="caution">
    <text evidence="8">The sequence shown here is derived from an EMBL/GenBank/DDBJ whole genome shotgun (WGS) entry which is preliminary data.</text>
</comment>
<dbReference type="Pfam" id="PF00254">
    <property type="entry name" value="FKBP_C"/>
    <property type="match status" value="1"/>
</dbReference>
<keyword evidence="3 5" id="KW-0697">Rotamase</keyword>
<dbReference type="PROSITE" id="PS50059">
    <property type="entry name" value="FKBP_PPIASE"/>
    <property type="match status" value="1"/>
</dbReference>
<dbReference type="FunFam" id="3.10.50.40:FF:000006">
    <property type="entry name" value="Peptidyl-prolyl cis-trans isomerase"/>
    <property type="match status" value="1"/>
</dbReference>
<evidence type="ECO:0000256" key="3">
    <source>
        <dbReference type="ARBA" id="ARBA00023110"/>
    </source>
</evidence>
<dbReference type="InterPro" id="IPR046357">
    <property type="entry name" value="PPIase_dom_sf"/>
</dbReference>
<dbReference type="PANTHER" id="PTHR43811">
    <property type="entry name" value="FKBP-TYPE PEPTIDYL-PROLYL CIS-TRANS ISOMERASE FKPA"/>
    <property type="match status" value="1"/>
</dbReference>
<dbReference type="OrthoDB" id="9808891at2"/>
<dbReference type="GO" id="GO:0003755">
    <property type="term" value="F:peptidyl-prolyl cis-trans isomerase activity"/>
    <property type="evidence" value="ECO:0007669"/>
    <property type="project" value="UniProtKB-UniRule"/>
</dbReference>
<dbReference type="SUPFAM" id="SSF54534">
    <property type="entry name" value="FKBP-like"/>
    <property type="match status" value="1"/>
</dbReference>